<sequence>MTDGGPGRDPDVGDPVCWLDHVCPECSAFNDDPGSPCWRCGITTAGDATG</sequence>
<dbReference type="EMBL" id="JAOXLN010000030">
    <property type="protein sequence ID" value="MDZ5088249.1"/>
    <property type="molecule type" value="Genomic_DNA"/>
</dbReference>
<evidence type="ECO:0000313" key="2">
    <source>
        <dbReference type="Proteomes" id="UP001289645"/>
    </source>
</evidence>
<keyword evidence="2" id="KW-1185">Reference proteome</keyword>
<organism evidence="1 2">
    <name type="scientific">Mycolicibacterium parafortuitum</name>
    <name type="common">Mycobacterium parafortuitum</name>
    <dbReference type="NCBI Taxonomy" id="39692"/>
    <lineage>
        <taxon>Bacteria</taxon>
        <taxon>Bacillati</taxon>
        <taxon>Actinomycetota</taxon>
        <taxon>Actinomycetes</taxon>
        <taxon>Mycobacteriales</taxon>
        <taxon>Mycobacteriaceae</taxon>
        <taxon>Mycolicibacterium</taxon>
    </lineage>
</organism>
<evidence type="ECO:0000313" key="1">
    <source>
        <dbReference type="EMBL" id="MDZ5088249.1"/>
    </source>
</evidence>
<reference evidence="1 2" key="1">
    <citation type="journal article" date="2021" name="Chemosphere">
        <title>Bioballs carrying a syntrophic Rhodococcus and Mycolicibacterium consortium for simultaneous sorption and biodegradation of fuel oil in contaminated freshwater.</title>
        <authorList>
            <person name="Naloka K."/>
            <person name="Polrit D."/>
            <person name="Muangchinda C."/>
            <person name="Thoetkiattikul H."/>
            <person name="Pinyakong O."/>
        </authorList>
    </citation>
    <scope>NUCLEOTIDE SEQUENCE [LARGE SCALE GENOMIC DNA]</scope>
    <source>
        <strain evidence="1 2">J101</strain>
    </source>
</reference>
<gene>
    <name evidence="1" type="ORF">OHX15_22895</name>
</gene>
<comment type="caution">
    <text evidence="1">The sequence shown here is derived from an EMBL/GenBank/DDBJ whole genome shotgun (WGS) entry which is preliminary data.</text>
</comment>
<proteinExistence type="predicted"/>
<protein>
    <submittedName>
        <fullName evidence="1">Uncharacterized protein</fullName>
    </submittedName>
</protein>
<accession>A0ACC6MMP8</accession>
<name>A0ACC6MMP8_MYCPF</name>
<dbReference type="Proteomes" id="UP001289645">
    <property type="component" value="Unassembled WGS sequence"/>
</dbReference>